<dbReference type="UniPathway" id="UPA00782"/>
<dbReference type="Pfam" id="PF04055">
    <property type="entry name" value="Radical_SAM"/>
    <property type="match status" value="1"/>
</dbReference>
<dbReference type="InterPro" id="IPR023867">
    <property type="entry name" value="Sulphatase_maturase_rSAM"/>
</dbReference>
<reference evidence="7 8" key="1">
    <citation type="submission" date="2019-03" db="EMBL/GenBank/DDBJ databases">
        <title>Draft genome sequence data and analysis of a Fermenting Bacterium, Soehngenia longevitae strain 1933PT, isolated from petroleum reservoir in Azerbaijan.</title>
        <authorList>
            <person name="Grouzdev D.S."/>
            <person name="Bidzhieva S.K."/>
            <person name="Sokolova D.S."/>
            <person name="Tourova T.P."/>
            <person name="Poltaraus A.B."/>
            <person name="Nazina T.N."/>
        </authorList>
    </citation>
    <scope>NUCLEOTIDE SEQUENCE [LARGE SCALE GENOMIC DNA]</scope>
    <source>
        <strain evidence="7 8">1933P</strain>
    </source>
</reference>
<dbReference type="PANTHER" id="PTHR43273">
    <property type="entry name" value="ANAEROBIC SULFATASE-MATURATING ENZYME HOMOLOG ASLB-RELATED"/>
    <property type="match status" value="1"/>
</dbReference>
<dbReference type="GO" id="GO:0046872">
    <property type="term" value="F:metal ion binding"/>
    <property type="evidence" value="ECO:0007669"/>
    <property type="project" value="UniProtKB-KW"/>
</dbReference>
<dbReference type="EMBL" id="SRIB01000005">
    <property type="protein sequence ID" value="TFZ40421.1"/>
    <property type="molecule type" value="Genomic_DNA"/>
</dbReference>
<dbReference type="SFLD" id="SFLDG01067">
    <property type="entry name" value="SPASM/twitch_domain_containing"/>
    <property type="match status" value="1"/>
</dbReference>
<keyword evidence="4" id="KW-0411">Iron-sulfur</keyword>
<dbReference type="GO" id="GO:0016491">
    <property type="term" value="F:oxidoreductase activity"/>
    <property type="evidence" value="ECO:0007669"/>
    <property type="project" value="InterPro"/>
</dbReference>
<dbReference type="CDD" id="cd01335">
    <property type="entry name" value="Radical_SAM"/>
    <property type="match status" value="1"/>
</dbReference>
<organism evidence="7 8">
    <name type="scientific">Soehngenia longivitae</name>
    <dbReference type="NCBI Taxonomy" id="2562294"/>
    <lineage>
        <taxon>Bacteria</taxon>
        <taxon>Bacillati</taxon>
        <taxon>Bacillota</taxon>
        <taxon>Tissierellia</taxon>
        <taxon>Tissierellales</taxon>
        <taxon>Tissierellaceae</taxon>
        <taxon>Soehngenia</taxon>
    </lineage>
</organism>
<dbReference type="SFLD" id="SFLDS00029">
    <property type="entry name" value="Radical_SAM"/>
    <property type="match status" value="1"/>
</dbReference>
<dbReference type="InterPro" id="IPR058240">
    <property type="entry name" value="rSAM_sf"/>
</dbReference>
<dbReference type="PANTHER" id="PTHR43273:SF3">
    <property type="entry name" value="ANAEROBIC SULFATASE-MATURATING ENZYME HOMOLOG ASLB-RELATED"/>
    <property type="match status" value="1"/>
</dbReference>
<comment type="similarity">
    <text evidence="5">Belongs to the radical SAM superfamily. Anaerobic sulfatase-maturating enzyme family.</text>
</comment>
<proteinExistence type="inferred from homology"/>
<dbReference type="AlphaFoldDB" id="A0A4Z0D6B6"/>
<accession>A0A4Z0D6B6</accession>
<keyword evidence="2" id="KW-0479">Metal-binding</keyword>
<evidence type="ECO:0000313" key="8">
    <source>
        <dbReference type="Proteomes" id="UP000298381"/>
    </source>
</evidence>
<keyword evidence="3" id="KW-0408">Iron</keyword>
<dbReference type="GO" id="GO:0051536">
    <property type="term" value="F:iron-sulfur cluster binding"/>
    <property type="evidence" value="ECO:0007669"/>
    <property type="project" value="UniProtKB-KW"/>
</dbReference>
<feature type="domain" description="Radical SAM core" evidence="6">
    <location>
        <begin position="61"/>
        <end position="290"/>
    </location>
</feature>
<dbReference type="Proteomes" id="UP000298381">
    <property type="component" value="Unassembled WGS sequence"/>
</dbReference>
<evidence type="ECO:0000313" key="7">
    <source>
        <dbReference type="EMBL" id="TFZ40421.1"/>
    </source>
</evidence>
<evidence type="ECO:0000256" key="4">
    <source>
        <dbReference type="ARBA" id="ARBA00023014"/>
    </source>
</evidence>
<name>A0A4Z0D6B6_9FIRM</name>
<protein>
    <submittedName>
        <fullName evidence="7">Radical SAM protein</fullName>
    </submittedName>
</protein>
<keyword evidence="1" id="KW-0949">S-adenosyl-L-methionine</keyword>
<evidence type="ECO:0000256" key="2">
    <source>
        <dbReference type="ARBA" id="ARBA00022723"/>
    </source>
</evidence>
<keyword evidence="8" id="KW-1185">Reference proteome</keyword>
<evidence type="ECO:0000256" key="3">
    <source>
        <dbReference type="ARBA" id="ARBA00023004"/>
    </source>
</evidence>
<dbReference type="SUPFAM" id="SSF102114">
    <property type="entry name" value="Radical SAM enzymes"/>
    <property type="match status" value="1"/>
</dbReference>
<dbReference type="Gene3D" id="3.20.20.70">
    <property type="entry name" value="Aldolase class I"/>
    <property type="match status" value="1"/>
</dbReference>
<sequence>MKTSIFKYYNGSKSILIKNLKNFCIIEVDKNFLNLDKQETIITNENLKKLNSLDFFETINQNEEILDFVIVTNTDCNLKCSYCYESGIKKYEKININDEQIFNFIQYNISKYPSKNVSVEFTGGEPINNFEYIYKLVNLLKINFPDRKFKYSIITNGTLIEKEHLNFFDLNNFSMQLSLDGSKKFHNNERKGKDFFNTYDLILNNIKLILREFSSINLSVRINVSNKNSDSIINLIEELNNAIIPVYRSKFFLYFDFVDVPQKDVNYIVENEKYDLLMKLYFSLYKSGFELSGEYVIGGNCMIKNNNSVTILPNGDLIKCYSLVDNENYVENKLSENCKIDIADINPLVTICNNYGCSMYYLCKGGCPYKEYVKIGSLNKYCNPKLIEMVNKILFVFKLNNYGLLSKNIDSIDDLIEEYNNVQIHKICF</sequence>
<gene>
    <name evidence="7" type="ORF">E4100_04965</name>
</gene>
<dbReference type="OrthoDB" id="9782387at2"/>
<dbReference type="InterPro" id="IPR007197">
    <property type="entry name" value="rSAM"/>
</dbReference>
<evidence type="ECO:0000256" key="1">
    <source>
        <dbReference type="ARBA" id="ARBA00022691"/>
    </source>
</evidence>
<evidence type="ECO:0000256" key="5">
    <source>
        <dbReference type="ARBA" id="ARBA00023601"/>
    </source>
</evidence>
<dbReference type="InterPro" id="IPR013785">
    <property type="entry name" value="Aldolase_TIM"/>
</dbReference>
<comment type="caution">
    <text evidence="7">The sequence shown here is derived from an EMBL/GenBank/DDBJ whole genome shotgun (WGS) entry which is preliminary data.</text>
</comment>
<evidence type="ECO:0000259" key="6">
    <source>
        <dbReference type="PROSITE" id="PS51918"/>
    </source>
</evidence>
<dbReference type="PROSITE" id="PS51918">
    <property type="entry name" value="RADICAL_SAM"/>
    <property type="match status" value="1"/>
</dbReference>
<dbReference type="RefSeq" id="WP_135270939.1">
    <property type="nucleotide sequence ID" value="NZ_SRIB01000005.1"/>
</dbReference>